<dbReference type="InterPro" id="IPR028973">
    <property type="entry name" value="PhnB-like"/>
</dbReference>
<reference evidence="2 3" key="1">
    <citation type="submission" date="2016-11" db="EMBL/GenBank/DDBJ databases">
        <authorList>
            <person name="Jaros S."/>
            <person name="Januszkiewicz K."/>
            <person name="Wedrychowicz H."/>
        </authorList>
    </citation>
    <scope>NUCLEOTIDE SEQUENCE [LARGE SCALE GENOMIC DNA]</scope>
    <source>
        <strain evidence="2 3">DSM 44666</strain>
    </source>
</reference>
<dbReference type="AlphaFoldDB" id="A0A1M4X8Y7"/>
<evidence type="ECO:0000313" key="2">
    <source>
        <dbReference type="EMBL" id="SHE89954.1"/>
    </source>
</evidence>
<accession>A0A1M4X8Y7</accession>
<dbReference type="Proteomes" id="UP000184476">
    <property type="component" value="Unassembled WGS sequence"/>
</dbReference>
<evidence type="ECO:0000259" key="1">
    <source>
        <dbReference type="Pfam" id="PF06983"/>
    </source>
</evidence>
<keyword evidence="3" id="KW-1185">Reference proteome</keyword>
<name>A0A1M4X8Y7_9BACL</name>
<protein>
    <submittedName>
        <fullName evidence="2">PhnB protein</fullName>
    </submittedName>
</protein>
<dbReference type="Pfam" id="PF06983">
    <property type="entry name" value="3-dmu-9_3-mt"/>
    <property type="match status" value="1"/>
</dbReference>
<organism evidence="2 3">
    <name type="scientific">Seinonella peptonophila</name>
    <dbReference type="NCBI Taxonomy" id="112248"/>
    <lineage>
        <taxon>Bacteria</taxon>
        <taxon>Bacillati</taxon>
        <taxon>Bacillota</taxon>
        <taxon>Bacilli</taxon>
        <taxon>Bacillales</taxon>
        <taxon>Thermoactinomycetaceae</taxon>
        <taxon>Seinonella</taxon>
    </lineage>
</organism>
<dbReference type="InterPro" id="IPR029068">
    <property type="entry name" value="Glyas_Bleomycin-R_OHBP_Dase"/>
</dbReference>
<evidence type="ECO:0000313" key="3">
    <source>
        <dbReference type="Proteomes" id="UP000184476"/>
    </source>
</evidence>
<dbReference type="Gene3D" id="3.10.180.10">
    <property type="entry name" value="2,3-Dihydroxybiphenyl 1,2-Dioxygenase, domain 1"/>
    <property type="match status" value="1"/>
</dbReference>
<dbReference type="STRING" id="112248.SAMN05444392_104203"/>
<proteinExistence type="predicted"/>
<feature type="domain" description="PhnB-like" evidence="1">
    <location>
        <begin position="6"/>
        <end position="133"/>
    </location>
</feature>
<dbReference type="CDD" id="cd06588">
    <property type="entry name" value="PhnB_like"/>
    <property type="match status" value="1"/>
</dbReference>
<gene>
    <name evidence="2" type="ORF">SAMN05444392_104203</name>
</gene>
<dbReference type="SUPFAM" id="SSF54593">
    <property type="entry name" value="Glyoxalase/Bleomycin resistance protein/Dihydroxybiphenyl dioxygenase"/>
    <property type="match status" value="1"/>
</dbReference>
<dbReference type="OrthoDB" id="9795306at2"/>
<sequence>MSLDVYLFFNGNCREAIDFYADVFQTEIPNVMTFGQAPPDPNHQLPEEAKDLVMHGNLNINGSQILFSDVFPGSPFVEGNNIHLVYMDNDIEKIKHTFDQLKAGGKVTMDLQETFFSKSYGQVTDRFGIHWQISHQS</sequence>
<dbReference type="PANTHER" id="PTHR33990:SF1">
    <property type="entry name" value="PROTEIN YJDN"/>
    <property type="match status" value="1"/>
</dbReference>
<dbReference type="RefSeq" id="WP_073154582.1">
    <property type="nucleotide sequence ID" value="NZ_FQVL01000004.1"/>
</dbReference>
<dbReference type="EMBL" id="FQVL01000004">
    <property type="protein sequence ID" value="SHE89954.1"/>
    <property type="molecule type" value="Genomic_DNA"/>
</dbReference>
<dbReference type="PANTHER" id="PTHR33990">
    <property type="entry name" value="PROTEIN YJDN-RELATED"/>
    <property type="match status" value="1"/>
</dbReference>